<organism evidence="2 3">
    <name type="scientific">Pseudomonas amygdali pv. mori str. 301020</name>
    <dbReference type="NCBI Taxonomy" id="629261"/>
    <lineage>
        <taxon>Bacteria</taxon>
        <taxon>Pseudomonadati</taxon>
        <taxon>Pseudomonadota</taxon>
        <taxon>Gammaproteobacteria</taxon>
        <taxon>Pseudomonadales</taxon>
        <taxon>Pseudomonadaceae</taxon>
        <taxon>Pseudomonas</taxon>
        <taxon>Pseudomonas amygdali</taxon>
    </lineage>
</organism>
<name>A0A656GM80_PSEA0</name>
<keyword evidence="1" id="KW-1133">Transmembrane helix</keyword>
<keyword evidence="1" id="KW-0812">Transmembrane</keyword>
<accession>A0A656GM80</accession>
<evidence type="ECO:0000313" key="3">
    <source>
        <dbReference type="Proteomes" id="UP000003465"/>
    </source>
</evidence>
<feature type="non-terminal residue" evidence="2">
    <location>
        <position position="34"/>
    </location>
</feature>
<dbReference type="Proteomes" id="UP000003465">
    <property type="component" value="Unassembled WGS sequence"/>
</dbReference>
<reference evidence="2 3" key="1">
    <citation type="journal article" date="2011" name="PLoS Pathog.">
        <title>Dynamic evolution of pathogenicity revealed by sequencing and comparative genomics of 19 Pseudomonas syringae isolates.</title>
        <authorList>
            <person name="Baltrus D.A."/>
            <person name="Nishimura M.T."/>
            <person name="Romanchuk A."/>
            <person name="Chang J.H."/>
            <person name="Mukhtar M.S."/>
            <person name="Cherkis K."/>
            <person name="Roach J."/>
            <person name="Grant S.R."/>
            <person name="Jones C.D."/>
            <person name="Dangl J.L."/>
        </authorList>
    </citation>
    <scope>NUCLEOTIDE SEQUENCE [LARGE SCALE GENOMIC DNA]</scope>
    <source>
        <strain evidence="2 3">301020</strain>
    </source>
</reference>
<dbReference type="EMBL" id="AEAG01002710">
    <property type="protein sequence ID" value="EGH26694.1"/>
    <property type="molecule type" value="Genomic_DNA"/>
</dbReference>
<dbReference type="Pfam" id="PF11299">
    <property type="entry name" value="DUF3100"/>
    <property type="match status" value="1"/>
</dbReference>
<comment type="caution">
    <text evidence="2">The sequence shown here is derived from an EMBL/GenBank/DDBJ whole genome shotgun (WGS) entry which is preliminary data.</text>
</comment>
<evidence type="ECO:0000313" key="2">
    <source>
        <dbReference type="EMBL" id="EGH26694.1"/>
    </source>
</evidence>
<protein>
    <submittedName>
        <fullName evidence="2">Uncharacterized protein</fullName>
    </submittedName>
</protein>
<keyword evidence="1" id="KW-0472">Membrane</keyword>
<dbReference type="InterPro" id="IPR021450">
    <property type="entry name" value="DUF3100"/>
</dbReference>
<proteinExistence type="predicted"/>
<sequence>MVSSGWLSTKLVFQEFGHFVGTVVLGLPVALLLG</sequence>
<gene>
    <name evidence="2" type="ORF">PSYMO_36613</name>
</gene>
<evidence type="ECO:0000256" key="1">
    <source>
        <dbReference type="SAM" id="Phobius"/>
    </source>
</evidence>
<dbReference type="AlphaFoldDB" id="A0A656GM80"/>
<feature type="transmembrane region" description="Helical" evidence="1">
    <location>
        <begin position="16"/>
        <end position="33"/>
    </location>
</feature>